<dbReference type="EMBL" id="KZ613537">
    <property type="protein sequence ID" value="PMD13023.1"/>
    <property type="molecule type" value="Genomic_DNA"/>
</dbReference>
<organism evidence="1 2">
    <name type="scientific">Hyaloscypha hepaticicola</name>
    <dbReference type="NCBI Taxonomy" id="2082293"/>
    <lineage>
        <taxon>Eukaryota</taxon>
        <taxon>Fungi</taxon>
        <taxon>Dikarya</taxon>
        <taxon>Ascomycota</taxon>
        <taxon>Pezizomycotina</taxon>
        <taxon>Leotiomycetes</taxon>
        <taxon>Helotiales</taxon>
        <taxon>Hyaloscyphaceae</taxon>
        <taxon>Hyaloscypha</taxon>
    </lineage>
</organism>
<evidence type="ECO:0000313" key="2">
    <source>
        <dbReference type="Proteomes" id="UP000235672"/>
    </source>
</evidence>
<name>A0A2J6PGA1_9HELO</name>
<dbReference type="Proteomes" id="UP000235672">
    <property type="component" value="Unassembled WGS sequence"/>
</dbReference>
<keyword evidence="2" id="KW-1185">Reference proteome</keyword>
<sequence>MMNLCPTGFALRFCFRAAVFTWICYMALEFGFAKWQPWLGGRCCFSAAGRETDTVVRSHNKNIGLALNQLGFLLKHHMPSGQCHALQGGVRGSMVVTDFSSLLTGHGYLGGWGT</sequence>
<gene>
    <name evidence="1" type="ORF">NA56DRAFT_447217</name>
</gene>
<reference evidence="1 2" key="1">
    <citation type="submission" date="2016-05" db="EMBL/GenBank/DDBJ databases">
        <title>A degradative enzymes factory behind the ericoid mycorrhizal symbiosis.</title>
        <authorList>
            <consortium name="DOE Joint Genome Institute"/>
            <person name="Martino E."/>
            <person name="Morin E."/>
            <person name="Grelet G."/>
            <person name="Kuo A."/>
            <person name="Kohler A."/>
            <person name="Daghino S."/>
            <person name="Barry K."/>
            <person name="Choi C."/>
            <person name="Cichocki N."/>
            <person name="Clum A."/>
            <person name="Copeland A."/>
            <person name="Hainaut M."/>
            <person name="Haridas S."/>
            <person name="Labutti K."/>
            <person name="Lindquist E."/>
            <person name="Lipzen A."/>
            <person name="Khouja H.-R."/>
            <person name="Murat C."/>
            <person name="Ohm R."/>
            <person name="Olson A."/>
            <person name="Spatafora J."/>
            <person name="Veneault-Fourrey C."/>
            <person name="Henrissat B."/>
            <person name="Grigoriev I."/>
            <person name="Martin F."/>
            <person name="Perotto S."/>
        </authorList>
    </citation>
    <scope>NUCLEOTIDE SEQUENCE [LARGE SCALE GENOMIC DNA]</scope>
    <source>
        <strain evidence="1 2">UAMH 7357</strain>
    </source>
</reference>
<accession>A0A2J6PGA1</accession>
<proteinExistence type="predicted"/>
<evidence type="ECO:0000313" key="1">
    <source>
        <dbReference type="EMBL" id="PMD13023.1"/>
    </source>
</evidence>
<dbReference type="AlphaFoldDB" id="A0A2J6PGA1"/>
<protein>
    <submittedName>
        <fullName evidence="1">Uncharacterized protein</fullName>
    </submittedName>
</protein>